<reference evidence="2" key="1">
    <citation type="submission" date="2022-11" db="UniProtKB">
        <authorList>
            <consortium name="WormBaseParasite"/>
        </authorList>
    </citation>
    <scope>IDENTIFICATION</scope>
</reference>
<organism evidence="1 2">
    <name type="scientific">Panagrolaimus sp. JU765</name>
    <dbReference type="NCBI Taxonomy" id="591449"/>
    <lineage>
        <taxon>Eukaryota</taxon>
        <taxon>Metazoa</taxon>
        <taxon>Ecdysozoa</taxon>
        <taxon>Nematoda</taxon>
        <taxon>Chromadorea</taxon>
        <taxon>Rhabditida</taxon>
        <taxon>Tylenchina</taxon>
        <taxon>Panagrolaimomorpha</taxon>
        <taxon>Panagrolaimoidea</taxon>
        <taxon>Panagrolaimidae</taxon>
        <taxon>Panagrolaimus</taxon>
    </lineage>
</organism>
<dbReference type="Proteomes" id="UP000887576">
    <property type="component" value="Unplaced"/>
</dbReference>
<evidence type="ECO:0000313" key="2">
    <source>
        <dbReference type="WBParaSite" id="JU765_v2.g5175.t1"/>
    </source>
</evidence>
<protein>
    <submittedName>
        <fullName evidence="2">C-type lectin domain-containing protein</fullName>
    </submittedName>
</protein>
<name>A0AC34RBF3_9BILA</name>
<proteinExistence type="predicted"/>
<accession>A0AC34RBF3</accession>
<sequence length="489" mass="55296">MDGDIVNAVFIGLQYKNFDWKWLDGTAFDYEQWGPDRPLDPVNRTHAYIFPNPIISQTDWAQKWSNYELIPLDRFVFFLTLSNSLHFNYSGRYTLRVQENTGFTVRICGSDLRLAKFCYNGKAIGNEHQSCSDDDYCGIQAVQIPGIDYLSGFYGGIAGQFFPPCLVVEVEKYVQTALNLKKTSVLGSCYWNVTDDGKLEVDVVIPYNYTIEVEGVEIYKRRLAWYEKIIDDLEKLGPPPMWVYFVLGASLLIAVVIIGCIIWDCIQSRKEEEEEKKKNEGQLREVVVQEQRPEDASQSLRQQSEQQRPTMDHENNERVREVVILSASSGRGQQQRNVESSERFLEDVLQTSPEQETGDEETLSEVRFEEVARSSQQPANVVQPSPVPAPANQEVANEPVANAQVVANQPIANEQAAVANVPERVEESSDESSETSSESSSEDETEEILVVEADAFSVSRPEVQLFDKVMIPIISNALTATRRVENEAF</sequence>
<evidence type="ECO:0000313" key="1">
    <source>
        <dbReference type="Proteomes" id="UP000887576"/>
    </source>
</evidence>
<dbReference type="WBParaSite" id="JU765_v2.g5175.t1">
    <property type="protein sequence ID" value="JU765_v2.g5175.t1"/>
    <property type="gene ID" value="JU765_v2.g5175"/>
</dbReference>